<evidence type="ECO:0000313" key="1">
    <source>
        <dbReference type="EMBL" id="KAJ1357000.1"/>
    </source>
</evidence>
<keyword evidence="2" id="KW-1185">Reference proteome</keyword>
<reference evidence="1" key="1">
    <citation type="submission" date="2021-06" db="EMBL/GenBank/DDBJ databases">
        <title>Parelaphostrongylus tenuis whole genome reference sequence.</title>
        <authorList>
            <person name="Garwood T.J."/>
            <person name="Larsen P.A."/>
            <person name="Fountain-Jones N.M."/>
            <person name="Garbe J.R."/>
            <person name="Macchietto M.G."/>
            <person name="Kania S.A."/>
            <person name="Gerhold R.W."/>
            <person name="Richards J.E."/>
            <person name="Wolf T.M."/>
        </authorList>
    </citation>
    <scope>NUCLEOTIDE SEQUENCE</scope>
    <source>
        <strain evidence="1">MNPRO001-30</strain>
        <tissue evidence="1">Meninges</tissue>
    </source>
</reference>
<proteinExistence type="predicted"/>
<name>A0AAD5ME90_PARTN</name>
<evidence type="ECO:0000313" key="2">
    <source>
        <dbReference type="Proteomes" id="UP001196413"/>
    </source>
</evidence>
<organism evidence="1 2">
    <name type="scientific">Parelaphostrongylus tenuis</name>
    <name type="common">Meningeal worm</name>
    <dbReference type="NCBI Taxonomy" id="148309"/>
    <lineage>
        <taxon>Eukaryota</taxon>
        <taxon>Metazoa</taxon>
        <taxon>Ecdysozoa</taxon>
        <taxon>Nematoda</taxon>
        <taxon>Chromadorea</taxon>
        <taxon>Rhabditida</taxon>
        <taxon>Rhabditina</taxon>
        <taxon>Rhabditomorpha</taxon>
        <taxon>Strongyloidea</taxon>
        <taxon>Metastrongylidae</taxon>
        <taxon>Parelaphostrongylus</taxon>
    </lineage>
</organism>
<dbReference type="Proteomes" id="UP001196413">
    <property type="component" value="Unassembled WGS sequence"/>
</dbReference>
<sequence>MSYLISLSLTTKRKPILPSQSSDYGETKLHATAPSQCRVDAEVMAVSDNKFRIGRKAAETTHNISSTIGQELLTSVRCSGGSERFVKKTHFNKELTSTIFI</sequence>
<comment type="caution">
    <text evidence="1">The sequence shown here is derived from an EMBL/GenBank/DDBJ whole genome shotgun (WGS) entry which is preliminary data.</text>
</comment>
<dbReference type="AlphaFoldDB" id="A0AAD5ME90"/>
<accession>A0AAD5ME90</accession>
<protein>
    <submittedName>
        <fullName evidence="1">Uncharacterized protein</fullName>
    </submittedName>
</protein>
<gene>
    <name evidence="1" type="ORF">KIN20_015014</name>
</gene>
<dbReference type="EMBL" id="JAHQIW010002986">
    <property type="protein sequence ID" value="KAJ1357000.1"/>
    <property type="molecule type" value="Genomic_DNA"/>
</dbReference>